<reference evidence="2" key="1">
    <citation type="submission" date="2016-08" db="EMBL/GenBank/DDBJ databases">
        <authorList>
            <person name="Seilhamer J.J."/>
        </authorList>
    </citation>
    <scope>NUCLEOTIDE SEQUENCE</scope>
    <source>
        <strain evidence="2">86</strain>
    </source>
</reference>
<dbReference type="InterPro" id="IPR011053">
    <property type="entry name" value="Single_hybrid_motif"/>
</dbReference>
<keyword evidence="2" id="KW-0670">Pyruvate</keyword>
<dbReference type="Gene3D" id="2.40.50.100">
    <property type="match status" value="1"/>
</dbReference>
<gene>
    <name evidence="2" type="ORF">KL86SPO_70421</name>
</gene>
<name>A0A212M174_9FIRM</name>
<feature type="domain" description="Lipoyl-binding" evidence="1">
    <location>
        <begin position="42"/>
        <end position="99"/>
    </location>
</feature>
<dbReference type="SUPFAM" id="SSF51230">
    <property type="entry name" value="Single hybrid motif"/>
    <property type="match status" value="1"/>
</dbReference>
<sequence>MMAHKRSIIIITVLLVIGAVAWALAAGQTVDQRGVLAGSVMANGLTTPGATAREGDILVYVQTITGPAAAVRATVDGTVKEVLVKPGDKVKTGDILVRIEPSKR</sequence>
<dbReference type="AlphaFoldDB" id="A0A212M174"/>
<dbReference type="InterPro" id="IPR000089">
    <property type="entry name" value="Biotin_lipoyl"/>
</dbReference>
<proteinExistence type="predicted"/>
<organism evidence="2">
    <name type="scientific">uncultured Sporomusa sp</name>
    <dbReference type="NCBI Taxonomy" id="307249"/>
    <lineage>
        <taxon>Bacteria</taxon>
        <taxon>Bacillati</taxon>
        <taxon>Bacillota</taxon>
        <taxon>Negativicutes</taxon>
        <taxon>Selenomonadales</taxon>
        <taxon>Sporomusaceae</taxon>
        <taxon>Sporomusa</taxon>
        <taxon>environmental samples</taxon>
    </lineage>
</organism>
<dbReference type="EMBL" id="FMJE01000007">
    <property type="protein sequence ID" value="SCM83563.1"/>
    <property type="molecule type" value="Genomic_DNA"/>
</dbReference>
<protein>
    <submittedName>
        <fullName evidence="2">Pyruvate carboxylase</fullName>
    </submittedName>
</protein>
<evidence type="ECO:0000313" key="2">
    <source>
        <dbReference type="EMBL" id="SCM83563.1"/>
    </source>
</evidence>
<dbReference type="RefSeq" id="WP_083945659.1">
    <property type="nucleotide sequence ID" value="NZ_LT608335.1"/>
</dbReference>
<accession>A0A212M174</accession>
<dbReference type="Pfam" id="PF00364">
    <property type="entry name" value="Biotin_lipoyl"/>
    <property type="match status" value="1"/>
</dbReference>
<evidence type="ECO:0000259" key="1">
    <source>
        <dbReference type="Pfam" id="PF00364"/>
    </source>
</evidence>